<keyword evidence="2" id="KW-0805">Transcription regulation</keyword>
<dbReference type="EMBL" id="JAAVJI010000017">
    <property type="protein sequence ID" value="NJP03237.1"/>
    <property type="molecule type" value="Genomic_DNA"/>
</dbReference>
<evidence type="ECO:0000259" key="5">
    <source>
        <dbReference type="PROSITE" id="PS50931"/>
    </source>
</evidence>
<dbReference type="Pfam" id="PF00126">
    <property type="entry name" value="HTH_1"/>
    <property type="match status" value="1"/>
</dbReference>
<dbReference type="Pfam" id="PF03466">
    <property type="entry name" value="LysR_substrate"/>
    <property type="match status" value="1"/>
</dbReference>
<dbReference type="SUPFAM" id="SSF53850">
    <property type="entry name" value="Periplasmic binding protein-like II"/>
    <property type="match status" value="1"/>
</dbReference>
<evidence type="ECO:0000256" key="2">
    <source>
        <dbReference type="ARBA" id="ARBA00023015"/>
    </source>
</evidence>
<dbReference type="InterPro" id="IPR050950">
    <property type="entry name" value="HTH-type_LysR_regulators"/>
</dbReference>
<evidence type="ECO:0000256" key="3">
    <source>
        <dbReference type="ARBA" id="ARBA00023125"/>
    </source>
</evidence>
<sequence>MMASITLPYGEAVLLRHVRYLLAVADHGNFTRAAEALHVSQPALSQQVRQLESNLGVVLFDRSGRAVVPTDAGRVYLEHARRALLELDAGSRAMLDVSDLSKGQLRLGVTPTFSEYLVAPLIDRFNALYPGVAITLMELSLEQITEALVGNALDLAIGFTLDQHTDIDSQPLFQEHLCLVAADAYPRVSLPLASNDLPPLRFALLAKGFATRTLIDAWCQALAFKPQVLLQADSIAIVLKVVKQGRLVTILPEAIVRNQTGLRTMATLPPLPSRTVALLRRKGAYQSTAAAAFAKLLDEWVTLGQSLPRR</sequence>
<evidence type="ECO:0000256" key="1">
    <source>
        <dbReference type="ARBA" id="ARBA00009437"/>
    </source>
</evidence>
<dbReference type="InterPro" id="IPR036388">
    <property type="entry name" value="WH-like_DNA-bd_sf"/>
</dbReference>
<evidence type="ECO:0000313" key="6">
    <source>
        <dbReference type="EMBL" id="NJP03237.1"/>
    </source>
</evidence>
<feature type="domain" description="HTH lysR-type" evidence="5">
    <location>
        <begin position="13"/>
        <end position="70"/>
    </location>
</feature>
<dbReference type="PANTHER" id="PTHR30419">
    <property type="entry name" value="HTH-TYPE TRANSCRIPTIONAL REGULATOR YBHD"/>
    <property type="match status" value="1"/>
</dbReference>
<accession>A0ABX0YIW4</accession>
<keyword evidence="7" id="KW-1185">Reference proteome</keyword>
<dbReference type="InterPro" id="IPR005119">
    <property type="entry name" value="LysR_subst-bd"/>
</dbReference>
<evidence type="ECO:0000256" key="4">
    <source>
        <dbReference type="ARBA" id="ARBA00023163"/>
    </source>
</evidence>
<dbReference type="InterPro" id="IPR000847">
    <property type="entry name" value="LysR_HTH_N"/>
</dbReference>
<name>A0ABX0YIW4_9PSED</name>
<comment type="caution">
    <text evidence="6">The sequence shown here is derived from an EMBL/GenBank/DDBJ whole genome shotgun (WGS) entry which is preliminary data.</text>
</comment>
<dbReference type="Gene3D" id="1.10.10.10">
    <property type="entry name" value="Winged helix-like DNA-binding domain superfamily/Winged helix DNA-binding domain"/>
    <property type="match status" value="1"/>
</dbReference>
<dbReference type="InterPro" id="IPR036390">
    <property type="entry name" value="WH_DNA-bd_sf"/>
</dbReference>
<dbReference type="RefSeq" id="WP_168085810.1">
    <property type="nucleotide sequence ID" value="NZ_JAAVJI010000017.1"/>
</dbReference>
<comment type="similarity">
    <text evidence="1">Belongs to the LysR transcriptional regulatory family.</text>
</comment>
<organism evidence="6 7">
    <name type="scientific">Pseudomonas quercus</name>
    <dbReference type="NCBI Taxonomy" id="2722792"/>
    <lineage>
        <taxon>Bacteria</taxon>
        <taxon>Pseudomonadati</taxon>
        <taxon>Pseudomonadota</taxon>
        <taxon>Gammaproteobacteria</taxon>
        <taxon>Pseudomonadales</taxon>
        <taxon>Pseudomonadaceae</taxon>
        <taxon>Pseudomonas</taxon>
    </lineage>
</organism>
<dbReference type="SUPFAM" id="SSF46785">
    <property type="entry name" value="Winged helix' DNA-binding domain"/>
    <property type="match status" value="1"/>
</dbReference>
<keyword evidence="3" id="KW-0238">DNA-binding</keyword>
<dbReference type="Proteomes" id="UP000746535">
    <property type="component" value="Unassembled WGS sequence"/>
</dbReference>
<dbReference type="NCBIfam" id="NF008416">
    <property type="entry name" value="PRK11242.1"/>
    <property type="match status" value="1"/>
</dbReference>
<keyword evidence="4" id="KW-0804">Transcription</keyword>
<dbReference type="PRINTS" id="PR00039">
    <property type="entry name" value="HTHLYSR"/>
</dbReference>
<dbReference type="Gene3D" id="3.40.190.290">
    <property type="match status" value="1"/>
</dbReference>
<gene>
    <name evidence="6" type="primary">cynR</name>
    <name evidence="6" type="ORF">HBH25_20585</name>
</gene>
<dbReference type="PROSITE" id="PS50931">
    <property type="entry name" value="HTH_LYSR"/>
    <property type="match status" value="1"/>
</dbReference>
<reference evidence="6 7" key="1">
    <citation type="submission" date="2020-03" db="EMBL/GenBank/DDBJ databases">
        <authorList>
            <person name="Wang L."/>
            <person name="He N."/>
            <person name="Li Y."/>
            <person name="Fang Y."/>
            <person name="Zhang F."/>
        </authorList>
    </citation>
    <scope>NUCLEOTIDE SEQUENCE [LARGE SCALE GENOMIC DNA]</scope>
    <source>
        <strain evidence="7">hsmgli-8</strain>
    </source>
</reference>
<evidence type="ECO:0000313" key="7">
    <source>
        <dbReference type="Proteomes" id="UP000746535"/>
    </source>
</evidence>
<protein>
    <submittedName>
        <fullName evidence="6">Transcriptional regulator CynR</fullName>
    </submittedName>
</protein>
<proteinExistence type="inferred from homology"/>